<accession>A0A4P6HLY5</accession>
<dbReference type="Proteomes" id="UP000293296">
    <property type="component" value="Chromosome"/>
</dbReference>
<evidence type="ECO:0000259" key="8">
    <source>
        <dbReference type="Pfam" id="PF02687"/>
    </source>
</evidence>
<dbReference type="PANTHER" id="PTHR30572:SF4">
    <property type="entry name" value="ABC TRANSPORTER PERMEASE YTRF"/>
    <property type="match status" value="1"/>
</dbReference>
<comment type="similarity">
    <text evidence="6">Belongs to the ABC-4 integral membrane protein family.</text>
</comment>
<feature type="transmembrane region" description="Helical" evidence="7">
    <location>
        <begin position="338"/>
        <end position="363"/>
    </location>
</feature>
<reference evidence="10 11" key="1">
    <citation type="submission" date="2018-02" db="EMBL/GenBank/DDBJ databases">
        <title>Genome sequence of Desulfovibrio carbinolicus DSM 3852.</title>
        <authorList>
            <person name="Wilbanks E."/>
            <person name="Skennerton C.T."/>
            <person name="Orphan V.J."/>
        </authorList>
    </citation>
    <scope>NUCLEOTIDE SEQUENCE [LARGE SCALE GENOMIC DNA]</scope>
    <source>
        <strain evidence="10 11">DSM 3852</strain>
    </source>
</reference>
<dbReference type="GO" id="GO:0022857">
    <property type="term" value="F:transmembrane transporter activity"/>
    <property type="evidence" value="ECO:0007669"/>
    <property type="project" value="TreeGrafter"/>
</dbReference>
<gene>
    <name evidence="10" type="ORF">C3Y92_12575</name>
</gene>
<proteinExistence type="inferred from homology"/>
<organism evidence="10 11">
    <name type="scientific">Solidesulfovibrio carbinolicus</name>
    <dbReference type="NCBI Taxonomy" id="296842"/>
    <lineage>
        <taxon>Bacteria</taxon>
        <taxon>Pseudomonadati</taxon>
        <taxon>Thermodesulfobacteriota</taxon>
        <taxon>Desulfovibrionia</taxon>
        <taxon>Desulfovibrionales</taxon>
        <taxon>Desulfovibrionaceae</taxon>
        <taxon>Solidesulfovibrio</taxon>
    </lineage>
</organism>
<dbReference type="InterPro" id="IPR003838">
    <property type="entry name" value="ABC3_permease_C"/>
</dbReference>
<evidence type="ECO:0000256" key="5">
    <source>
        <dbReference type="ARBA" id="ARBA00023136"/>
    </source>
</evidence>
<evidence type="ECO:0000256" key="2">
    <source>
        <dbReference type="ARBA" id="ARBA00022475"/>
    </source>
</evidence>
<evidence type="ECO:0000313" key="10">
    <source>
        <dbReference type="EMBL" id="QAZ68015.1"/>
    </source>
</evidence>
<keyword evidence="3 7" id="KW-0812">Transmembrane</keyword>
<dbReference type="InterPro" id="IPR050250">
    <property type="entry name" value="Macrolide_Exporter_MacB"/>
</dbReference>
<evidence type="ECO:0000256" key="3">
    <source>
        <dbReference type="ARBA" id="ARBA00022692"/>
    </source>
</evidence>
<dbReference type="AlphaFoldDB" id="A0A4P6HLY5"/>
<evidence type="ECO:0000256" key="6">
    <source>
        <dbReference type="ARBA" id="ARBA00038076"/>
    </source>
</evidence>
<feature type="transmembrane region" description="Helical" evidence="7">
    <location>
        <begin position="383"/>
        <end position="400"/>
    </location>
</feature>
<evidence type="ECO:0000313" key="11">
    <source>
        <dbReference type="Proteomes" id="UP000293296"/>
    </source>
</evidence>
<evidence type="ECO:0000256" key="4">
    <source>
        <dbReference type="ARBA" id="ARBA00022989"/>
    </source>
</evidence>
<comment type="subcellular location">
    <subcellularLocation>
        <location evidence="1">Cell membrane</location>
        <topology evidence="1">Multi-pass membrane protein</topology>
    </subcellularLocation>
</comment>
<feature type="domain" description="ABC3 transporter permease C-terminal" evidence="8">
    <location>
        <begin position="299"/>
        <end position="411"/>
    </location>
</feature>
<dbReference type="RefSeq" id="WP_129353113.1">
    <property type="nucleotide sequence ID" value="NZ_CP026538.1"/>
</dbReference>
<dbReference type="PANTHER" id="PTHR30572">
    <property type="entry name" value="MEMBRANE COMPONENT OF TRANSPORTER-RELATED"/>
    <property type="match status" value="1"/>
</dbReference>
<protein>
    <submittedName>
        <fullName evidence="10">Multidrug ABC transporter substrate-binding protein</fullName>
    </submittedName>
</protein>
<feature type="domain" description="MacB-like periplasmic core" evidence="9">
    <location>
        <begin position="32"/>
        <end position="247"/>
    </location>
</feature>
<name>A0A4P6HLY5_9BACT</name>
<keyword evidence="5 7" id="KW-0472">Membrane</keyword>
<evidence type="ECO:0000259" key="9">
    <source>
        <dbReference type="Pfam" id="PF12704"/>
    </source>
</evidence>
<dbReference type="GO" id="GO:0005886">
    <property type="term" value="C:plasma membrane"/>
    <property type="evidence" value="ECO:0007669"/>
    <property type="project" value="UniProtKB-SubCell"/>
</dbReference>
<feature type="transmembrane region" description="Helical" evidence="7">
    <location>
        <begin position="33"/>
        <end position="53"/>
    </location>
</feature>
<evidence type="ECO:0000256" key="7">
    <source>
        <dbReference type="SAM" id="Phobius"/>
    </source>
</evidence>
<dbReference type="OrthoDB" id="9802264at2"/>
<dbReference type="EMBL" id="CP026538">
    <property type="protein sequence ID" value="QAZ68015.1"/>
    <property type="molecule type" value="Genomic_DNA"/>
</dbReference>
<feature type="transmembrane region" description="Helical" evidence="7">
    <location>
        <begin position="284"/>
        <end position="317"/>
    </location>
</feature>
<dbReference type="KEGG" id="dcb:C3Y92_12575"/>
<keyword evidence="2" id="KW-1003">Cell membrane</keyword>
<sequence>MAVWRVLSRYPRLLWRLQGMAGLALLAHKARSLFVVAAVAMGIAALTVIVASVDGARRKALEIVDFFGPDAVLVLGGDIENRPVGQRTNTLTWSDARAIARSLPGAYAVLPMRSVRAVTLRYGNKNHEAPTVVGATENYAATWNWPLSEGRDLSEEDIARGAKVALIGDAPAKALFGDASPIGRTVMVKNLPVQIVGRLSYRGFTGGGSDVSVDDRLIMPISTLTQRFNLDRNYFRGLRVRFHDPDLIGVHMENLRALLRHEHKLGPTIPDDFTIMSASEILKFLTAFTGGLVAFLGVTAGVAILVGGFVLANLMFLGVSERRVEIGLRKAVGATSGAILIQFLSEAVYLTLAGAILGVGLGVGLGESLSRLGMLELRLSPKIFVLSLAAALAIALAFGLRPARKAAGLDPIEALRGGGE</sequence>
<keyword evidence="4 7" id="KW-1133">Transmembrane helix</keyword>
<dbReference type="InterPro" id="IPR025857">
    <property type="entry name" value="MacB_PCD"/>
</dbReference>
<evidence type="ECO:0000256" key="1">
    <source>
        <dbReference type="ARBA" id="ARBA00004651"/>
    </source>
</evidence>
<keyword evidence="11" id="KW-1185">Reference proteome</keyword>
<dbReference type="Pfam" id="PF12704">
    <property type="entry name" value="MacB_PCD"/>
    <property type="match status" value="1"/>
</dbReference>
<dbReference type="Pfam" id="PF02687">
    <property type="entry name" value="FtsX"/>
    <property type="match status" value="1"/>
</dbReference>